<evidence type="ECO:0000256" key="6">
    <source>
        <dbReference type="ARBA" id="ARBA00038076"/>
    </source>
</evidence>
<keyword evidence="4 7" id="KW-1133">Transmembrane helix</keyword>
<feature type="transmembrane region" description="Helical" evidence="7">
    <location>
        <begin position="729"/>
        <end position="752"/>
    </location>
</feature>
<evidence type="ECO:0000313" key="9">
    <source>
        <dbReference type="EMBL" id="MEA5364835.1"/>
    </source>
</evidence>
<gene>
    <name evidence="9" type="ORF">VA596_35250</name>
</gene>
<evidence type="ECO:0000256" key="4">
    <source>
        <dbReference type="ARBA" id="ARBA00022989"/>
    </source>
</evidence>
<keyword evidence="2" id="KW-1003">Cell membrane</keyword>
<name>A0ABU5RG68_9PSEU</name>
<keyword evidence="5 7" id="KW-0472">Membrane</keyword>
<feature type="transmembrane region" description="Helical" evidence="7">
    <location>
        <begin position="624"/>
        <end position="652"/>
    </location>
</feature>
<sequence length="763" mass="76395">MSALGRVVRSGAGRRRVQSAVIGLATAMAVTSAVLGGALLVASQAPFDDAFAAQHGAHLTVQFDGTRDAAAQTATAPGVAAAAGPFPTASLTPEFDGRSLPPMTVVGRTGPDGAVDDVTLTQGRWTTGPGEIVLSADGEIAVPPGNRVRFPELPGAPTLTVVGLARSISHTADAWVPPELLPAAHFQMLYRFSAAATAGQVDADRAAVVVKAPPGAVRGAQSWLTVRQAAVRATALFVPFLTAFGVLGLVMSVLVVGNVVAGAVGAGTRRIGVLKALGFTPGQVVRAYLGQALIPAGVGIALGVAAGNALAVPVLHETQEAYEVAGLAVPPWVDAVVVAGALAVVALTAWASAWRAGRLRTVDALAVGHTPPAGRGRWAARLASRSALPRPVGLGLARPFSRPARALAMFTAVAFGATAVTFAIGLSSSLLAVQTARDHDITDVSVGAPAPEPGARPTEDQPIADPAAVAAAIAAQPGTRASYGVAHGAATVAGVTGSAPVTSFTGDASWGGYELTAGRWLSGPGEAVVPTAFLTATGTHVGDQVTLYVQGEAVTVRLVGEVFDTRHDGMTVYTALPELRPDTFYVSLRPGTDLAAYVAALNPALRGLGVAADAAPPAGGSGQIAVLSALTALLSLLLVAVAGLGVLNGVVLDTRERVRELGVFKALGMTPRQTLTMVLASVGVAGLAGGIAGVPAGTALHAAILPAMGRAAGVTLPPSAFTVYGPGELVLLALGGLVIALLGALLPAGWAARTRTATALRTE</sequence>
<feature type="transmembrane region" description="Helical" evidence="7">
    <location>
        <begin position="406"/>
        <end position="426"/>
    </location>
</feature>
<dbReference type="RefSeq" id="WP_323332898.1">
    <property type="nucleotide sequence ID" value="NZ_JAYFSI010000010.1"/>
</dbReference>
<evidence type="ECO:0000256" key="7">
    <source>
        <dbReference type="SAM" id="Phobius"/>
    </source>
</evidence>
<proteinExistence type="inferred from homology"/>
<dbReference type="Pfam" id="PF02687">
    <property type="entry name" value="FtsX"/>
    <property type="match status" value="2"/>
</dbReference>
<evidence type="ECO:0000313" key="10">
    <source>
        <dbReference type="Proteomes" id="UP001304298"/>
    </source>
</evidence>
<reference evidence="9 10" key="1">
    <citation type="submission" date="2023-12" db="EMBL/GenBank/DDBJ databases">
        <title>Amycolatopsis sp. V23-08.</title>
        <authorList>
            <person name="Somphong A."/>
        </authorList>
    </citation>
    <scope>NUCLEOTIDE SEQUENCE [LARGE SCALE GENOMIC DNA]</scope>
    <source>
        <strain evidence="9 10">V23-08</strain>
    </source>
</reference>
<evidence type="ECO:0000256" key="3">
    <source>
        <dbReference type="ARBA" id="ARBA00022692"/>
    </source>
</evidence>
<dbReference type="InterPro" id="IPR003838">
    <property type="entry name" value="ABC3_permease_C"/>
</dbReference>
<dbReference type="InterPro" id="IPR050250">
    <property type="entry name" value="Macrolide_Exporter_MacB"/>
</dbReference>
<feature type="transmembrane region" description="Helical" evidence="7">
    <location>
        <begin position="236"/>
        <end position="266"/>
    </location>
</feature>
<feature type="transmembrane region" description="Helical" evidence="7">
    <location>
        <begin position="332"/>
        <end position="351"/>
    </location>
</feature>
<dbReference type="PANTHER" id="PTHR30572:SF4">
    <property type="entry name" value="ABC TRANSPORTER PERMEASE YTRF"/>
    <property type="match status" value="1"/>
</dbReference>
<evidence type="ECO:0000256" key="1">
    <source>
        <dbReference type="ARBA" id="ARBA00004651"/>
    </source>
</evidence>
<feature type="domain" description="ABC3 transporter permease C-terminal" evidence="8">
    <location>
        <begin position="243"/>
        <end position="358"/>
    </location>
</feature>
<feature type="transmembrane region" description="Helical" evidence="7">
    <location>
        <begin position="673"/>
        <end position="696"/>
    </location>
</feature>
<dbReference type="EMBL" id="JAYFSI010000010">
    <property type="protein sequence ID" value="MEA5364835.1"/>
    <property type="molecule type" value="Genomic_DNA"/>
</dbReference>
<keyword evidence="10" id="KW-1185">Reference proteome</keyword>
<organism evidence="9 10">
    <name type="scientific">Amycolatopsis heterodermiae</name>
    <dbReference type="NCBI Taxonomy" id="3110235"/>
    <lineage>
        <taxon>Bacteria</taxon>
        <taxon>Bacillati</taxon>
        <taxon>Actinomycetota</taxon>
        <taxon>Actinomycetes</taxon>
        <taxon>Pseudonocardiales</taxon>
        <taxon>Pseudonocardiaceae</taxon>
        <taxon>Amycolatopsis</taxon>
    </lineage>
</organism>
<feature type="domain" description="ABC3 transporter permease C-terminal" evidence="8">
    <location>
        <begin position="633"/>
        <end position="748"/>
    </location>
</feature>
<comment type="subcellular location">
    <subcellularLocation>
        <location evidence="1">Cell membrane</location>
        <topology evidence="1">Multi-pass membrane protein</topology>
    </subcellularLocation>
</comment>
<comment type="caution">
    <text evidence="9">The sequence shown here is derived from an EMBL/GenBank/DDBJ whole genome shotgun (WGS) entry which is preliminary data.</text>
</comment>
<dbReference type="PANTHER" id="PTHR30572">
    <property type="entry name" value="MEMBRANE COMPONENT OF TRANSPORTER-RELATED"/>
    <property type="match status" value="1"/>
</dbReference>
<accession>A0ABU5RG68</accession>
<dbReference type="Proteomes" id="UP001304298">
    <property type="component" value="Unassembled WGS sequence"/>
</dbReference>
<feature type="transmembrane region" description="Helical" evidence="7">
    <location>
        <begin position="287"/>
        <end position="312"/>
    </location>
</feature>
<evidence type="ECO:0000256" key="2">
    <source>
        <dbReference type="ARBA" id="ARBA00022475"/>
    </source>
</evidence>
<evidence type="ECO:0000256" key="5">
    <source>
        <dbReference type="ARBA" id="ARBA00023136"/>
    </source>
</evidence>
<evidence type="ECO:0000259" key="8">
    <source>
        <dbReference type="Pfam" id="PF02687"/>
    </source>
</evidence>
<comment type="similarity">
    <text evidence="6">Belongs to the ABC-4 integral membrane protein family.</text>
</comment>
<keyword evidence="3 7" id="KW-0812">Transmembrane</keyword>
<protein>
    <submittedName>
        <fullName evidence="9">FtsX-like permease family protein</fullName>
    </submittedName>
</protein>
<feature type="transmembrane region" description="Helical" evidence="7">
    <location>
        <begin position="21"/>
        <end position="42"/>
    </location>
</feature>